<name>A0A811P7X2_9POAL</name>
<feature type="region of interest" description="Disordered" evidence="1">
    <location>
        <begin position="258"/>
        <end position="339"/>
    </location>
</feature>
<sequence length="431" mass="45812">MEPAAARFLRSRPDERGGGAEEQSRSQLEHEHEEDQGEESPCVLDIFVHEARGIHNICIYGDQDVYARLALTSAPDDDGAALATRVARGGGASPRFGERLPPLRVRQGRIAVDVLKCELWMRSCARGVLDDQLLGFALVPLASVAAADGARIVEGNFELSSTDLLHSPAGTVRLSLALRPGIPEDDACAQPPGRGADAEPSIASEVVILGPAPAPPVDYSRIEFTDLRVEQENDAMAVQYLPFLPAGDGVVASDYCEMSTSPRGDASAASSDGSTSRNASASTASTVSEDRAVSSSAEAAEKPLPLPDLDEATTAPLSCRSPDTPTSRGGKATKADVFTSPLGDMDMDIDMEAEQSAMQRQIMEMYVKSMQQFSESLAKMQLPIELGLDGGGGGGGVVVQKEETPDKNKVIERQQAKKDGTRVFYGSRAFF</sequence>
<keyword evidence="4" id="KW-1185">Reference proteome</keyword>
<organism evidence="3 4">
    <name type="scientific">Miscanthus lutarioriparius</name>
    <dbReference type="NCBI Taxonomy" id="422564"/>
    <lineage>
        <taxon>Eukaryota</taxon>
        <taxon>Viridiplantae</taxon>
        <taxon>Streptophyta</taxon>
        <taxon>Embryophyta</taxon>
        <taxon>Tracheophyta</taxon>
        <taxon>Spermatophyta</taxon>
        <taxon>Magnoliopsida</taxon>
        <taxon>Liliopsida</taxon>
        <taxon>Poales</taxon>
        <taxon>Poaceae</taxon>
        <taxon>PACMAD clade</taxon>
        <taxon>Panicoideae</taxon>
        <taxon>Andropogonodae</taxon>
        <taxon>Andropogoneae</taxon>
        <taxon>Saccharinae</taxon>
        <taxon>Miscanthus</taxon>
    </lineage>
</organism>
<dbReference type="OrthoDB" id="270970at2759"/>
<dbReference type="InterPro" id="IPR035892">
    <property type="entry name" value="C2_domain_sf"/>
</dbReference>
<gene>
    <name evidence="3" type="ORF">NCGR_LOCUS23248</name>
</gene>
<dbReference type="InterPro" id="IPR016059">
    <property type="entry name" value="DNA_ligase_ATP-dep_CS"/>
</dbReference>
<evidence type="ECO:0000259" key="2">
    <source>
        <dbReference type="PROSITE" id="PS50004"/>
    </source>
</evidence>
<dbReference type="PROSITE" id="PS50004">
    <property type="entry name" value="C2"/>
    <property type="match status" value="1"/>
</dbReference>
<dbReference type="AlphaFoldDB" id="A0A811P7X2"/>
<comment type="caution">
    <text evidence="3">The sequence shown here is derived from an EMBL/GenBank/DDBJ whole genome shotgun (WGS) entry which is preliminary data.</text>
</comment>
<accession>A0A811P7X2</accession>
<dbReference type="PANTHER" id="PTHR31208">
    <property type="entry name" value="EXPRESSED PROTEIN"/>
    <property type="match status" value="1"/>
</dbReference>
<feature type="domain" description="C2" evidence="2">
    <location>
        <begin position="24"/>
        <end position="154"/>
    </location>
</feature>
<feature type="region of interest" description="Disordered" evidence="1">
    <location>
        <begin position="1"/>
        <end position="39"/>
    </location>
</feature>
<reference evidence="3" key="1">
    <citation type="submission" date="2020-10" db="EMBL/GenBank/DDBJ databases">
        <authorList>
            <person name="Han B."/>
            <person name="Lu T."/>
            <person name="Zhao Q."/>
            <person name="Huang X."/>
            <person name="Zhao Y."/>
        </authorList>
    </citation>
    <scope>NUCLEOTIDE SEQUENCE</scope>
</reference>
<dbReference type="Gene3D" id="2.60.40.150">
    <property type="entry name" value="C2 domain"/>
    <property type="match status" value="1"/>
</dbReference>
<evidence type="ECO:0000313" key="3">
    <source>
        <dbReference type="EMBL" id="CAD6234830.1"/>
    </source>
</evidence>
<dbReference type="InterPro" id="IPR000008">
    <property type="entry name" value="C2_dom"/>
</dbReference>
<dbReference type="EMBL" id="CAJGYO010000006">
    <property type="protein sequence ID" value="CAD6234830.1"/>
    <property type="molecule type" value="Genomic_DNA"/>
</dbReference>
<dbReference type="GO" id="GO:0003909">
    <property type="term" value="F:DNA ligase activity"/>
    <property type="evidence" value="ECO:0007669"/>
    <property type="project" value="InterPro"/>
</dbReference>
<protein>
    <recommendedName>
        <fullName evidence="2">C2 domain-containing protein</fullName>
    </recommendedName>
</protein>
<dbReference type="SUPFAM" id="SSF49562">
    <property type="entry name" value="C2 domain (Calcium/lipid-binding domain, CaLB)"/>
    <property type="match status" value="1"/>
</dbReference>
<dbReference type="Proteomes" id="UP000604825">
    <property type="component" value="Unassembled WGS sequence"/>
</dbReference>
<feature type="compositionally biased region" description="Low complexity" evidence="1">
    <location>
        <begin position="264"/>
        <end position="287"/>
    </location>
</feature>
<dbReference type="PANTHER" id="PTHR31208:SF3">
    <property type="entry name" value="OS01G0953500 PROTEIN"/>
    <property type="match status" value="1"/>
</dbReference>
<dbReference type="PROSITE" id="PS00697">
    <property type="entry name" value="DNA_LIGASE_A1"/>
    <property type="match status" value="1"/>
</dbReference>
<evidence type="ECO:0000313" key="4">
    <source>
        <dbReference type="Proteomes" id="UP000604825"/>
    </source>
</evidence>
<evidence type="ECO:0000256" key="1">
    <source>
        <dbReference type="SAM" id="MobiDB-lite"/>
    </source>
</evidence>
<feature type="compositionally biased region" description="Basic and acidic residues" evidence="1">
    <location>
        <begin position="11"/>
        <end position="33"/>
    </location>
</feature>
<proteinExistence type="predicted"/>